<dbReference type="AlphaFoldDB" id="A0A6G0ZQD0"/>
<proteinExistence type="predicted"/>
<protein>
    <submittedName>
        <fullName evidence="1">Uncharacterized protein</fullName>
    </submittedName>
</protein>
<dbReference type="EMBL" id="VUJU01000030">
    <property type="protein sequence ID" value="KAF0773804.1"/>
    <property type="molecule type" value="Genomic_DNA"/>
</dbReference>
<comment type="caution">
    <text evidence="1">The sequence shown here is derived from an EMBL/GenBank/DDBJ whole genome shotgun (WGS) entry which is preliminary data.</text>
</comment>
<organism evidence="1 2">
    <name type="scientific">Aphis craccivora</name>
    <name type="common">Cowpea aphid</name>
    <dbReference type="NCBI Taxonomy" id="307492"/>
    <lineage>
        <taxon>Eukaryota</taxon>
        <taxon>Metazoa</taxon>
        <taxon>Ecdysozoa</taxon>
        <taxon>Arthropoda</taxon>
        <taxon>Hexapoda</taxon>
        <taxon>Insecta</taxon>
        <taxon>Pterygota</taxon>
        <taxon>Neoptera</taxon>
        <taxon>Paraneoptera</taxon>
        <taxon>Hemiptera</taxon>
        <taxon>Sternorrhyncha</taxon>
        <taxon>Aphidomorpha</taxon>
        <taxon>Aphidoidea</taxon>
        <taxon>Aphididae</taxon>
        <taxon>Aphidini</taxon>
        <taxon>Aphis</taxon>
        <taxon>Aphis</taxon>
    </lineage>
</organism>
<accession>A0A6G0ZQD0</accession>
<evidence type="ECO:0000313" key="1">
    <source>
        <dbReference type="EMBL" id="KAF0773804.1"/>
    </source>
</evidence>
<sequence>MMLRVFSIDIIKTTHKEPCIKFSKLFSHSKFFYRHFKNFFSKKSKISVVYK</sequence>
<name>A0A6G0ZQD0_APHCR</name>
<keyword evidence="2" id="KW-1185">Reference proteome</keyword>
<reference evidence="1 2" key="1">
    <citation type="submission" date="2019-08" db="EMBL/GenBank/DDBJ databases">
        <title>Whole genome of Aphis craccivora.</title>
        <authorList>
            <person name="Voronova N.V."/>
            <person name="Shulinski R.S."/>
            <person name="Bandarenka Y.V."/>
            <person name="Zhorov D.G."/>
            <person name="Warner D."/>
        </authorList>
    </citation>
    <scope>NUCLEOTIDE SEQUENCE [LARGE SCALE GENOMIC DNA]</scope>
    <source>
        <strain evidence="1">180601</strain>
        <tissue evidence="1">Whole Body</tissue>
    </source>
</reference>
<gene>
    <name evidence="1" type="ORF">FWK35_00000132</name>
</gene>
<dbReference type="Proteomes" id="UP000478052">
    <property type="component" value="Unassembled WGS sequence"/>
</dbReference>
<evidence type="ECO:0000313" key="2">
    <source>
        <dbReference type="Proteomes" id="UP000478052"/>
    </source>
</evidence>